<evidence type="ECO:0000313" key="3">
    <source>
        <dbReference type="Proteomes" id="UP000237144"/>
    </source>
</evidence>
<dbReference type="InterPro" id="IPR010686">
    <property type="entry name" value="OBAP-like"/>
</dbReference>
<proteinExistence type="inferred from homology"/>
<dbReference type="PANTHER" id="PTHR31360">
    <property type="match status" value="1"/>
</dbReference>
<dbReference type="EMBL" id="PJQD01000164">
    <property type="protein sequence ID" value="POY69940.1"/>
    <property type="molecule type" value="Genomic_DNA"/>
</dbReference>
<dbReference type="Proteomes" id="UP000237144">
    <property type="component" value="Unassembled WGS sequence"/>
</dbReference>
<comment type="similarity">
    <text evidence="1">Belongs to the OBAP family.</text>
</comment>
<dbReference type="AlphaFoldDB" id="A0A2S5AZH5"/>
<evidence type="ECO:0000256" key="1">
    <source>
        <dbReference type="ARBA" id="ARBA00009740"/>
    </source>
</evidence>
<reference evidence="2 3" key="1">
    <citation type="journal article" date="2018" name="Front. Microbiol.">
        <title>Prospects for Fungal Bioremediation of Acidic Radioactive Waste Sites: Characterization and Genome Sequence of Rhodotorula taiwanensis MD1149.</title>
        <authorList>
            <person name="Tkavc R."/>
            <person name="Matrosova V.Y."/>
            <person name="Grichenko O.E."/>
            <person name="Gostincar C."/>
            <person name="Volpe R.P."/>
            <person name="Klimenkova P."/>
            <person name="Gaidamakova E.K."/>
            <person name="Zhou C.E."/>
            <person name="Stewart B.J."/>
            <person name="Lyman M.G."/>
            <person name="Malfatti S.A."/>
            <person name="Rubinfeld B."/>
            <person name="Courtot M."/>
            <person name="Singh J."/>
            <person name="Dalgard C.L."/>
            <person name="Hamilton T."/>
            <person name="Frey K.G."/>
            <person name="Gunde-Cimerman N."/>
            <person name="Dugan L."/>
            <person name="Daly M.J."/>
        </authorList>
    </citation>
    <scope>NUCLEOTIDE SEQUENCE [LARGE SCALE GENOMIC DNA]</scope>
    <source>
        <strain evidence="2 3">MD1149</strain>
    </source>
</reference>
<protein>
    <recommendedName>
        <fullName evidence="4">DUF1264 domain protein</fullName>
    </recommendedName>
</protein>
<dbReference type="PANTHER" id="PTHR31360:SF0">
    <property type="entry name" value="OIL BODY-ASSOCIATED PROTEIN 1B"/>
    <property type="match status" value="1"/>
</dbReference>
<keyword evidence="3" id="KW-1185">Reference proteome</keyword>
<organism evidence="2 3">
    <name type="scientific">Rhodotorula taiwanensis</name>
    <dbReference type="NCBI Taxonomy" id="741276"/>
    <lineage>
        <taxon>Eukaryota</taxon>
        <taxon>Fungi</taxon>
        <taxon>Dikarya</taxon>
        <taxon>Basidiomycota</taxon>
        <taxon>Pucciniomycotina</taxon>
        <taxon>Microbotryomycetes</taxon>
        <taxon>Sporidiobolales</taxon>
        <taxon>Sporidiobolaceae</taxon>
        <taxon>Rhodotorula</taxon>
    </lineage>
</organism>
<gene>
    <name evidence="2" type="ORF">BMF94_7072</name>
</gene>
<dbReference type="STRING" id="741276.A0A2S5AZH5"/>
<evidence type="ECO:0000313" key="2">
    <source>
        <dbReference type="EMBL" id="POY69940.1"/>
    </source>
</evidence>
<evidence type="ECO:0008006" key="4">
    <source>
        <dbReference type="Google" id="ProtNLM"/>
    </source>
</evidence>
<comment type="caution">
    <text evidence="2">The sequence shown here is derived from an EMBL/GenBank/DDBJ whole genome shotgun (WGS) entry which is preliminary data.</text>
</comment>
<name>A0A2S5AZH5_9BASI</name>
<dbReference type="OrthoDB" id="1901244at2759"/>
<accession>A0A2S5AZH5</accession>
<dbReference type="Pfam" id="PF06884">
    <property type="entry name" value="DUF1264"/>
    <property type="match status" value="1"/>
</dbReference>
<sequence length="238" mass="26515">MAFAPINAIHQHLSGLHCYAQDRTSVVSAHHYCSCLRYEEGVHKVRQCVIYDSDRPDARLIGIEYVVSEDVFRSLPEEEKKYWHSHKYEVESGQLVLKSKNFVPVAAEDMAEQGVMKELQTTYGKTIHTWRPEVHPDLPLGPPSLMMSFTGDNQVDPAVIATRDRIEGQNTEHKRELRATYLDTNSDPAPGCDAWASSGKGVVFEPKEVHVAMPEPGEGKATWKGEIPFAEVLAGSGA</sequence>